<dbReference type="CTD" id="6758742"/>
<dbReference type="InParanoid" id="B3SBE6"/>
<name>B3SBE6_TRIAD</name>
<keyword evidence="3" id="KW-1185">Reference proteome</keyword>
<evidence type="ECO:0000313" key="3">
    <source>
        <dbReference type="Proteomes" id="UP000009022"/>
    </source>
</evidence>
<proteinExistence type="predicted"/>
<dbReference type="GeneID" id="6758742"/>
<dbReference type="HOGENOM" id="CLU_1125804_0_0_1"/>
<dbReference type="Proteomes" id="UP000009022">
    <property type="component" value="Unassembled WGS sequence"/>
</dbReference>
<dbReference type="EMBL" id="DS985264">
    <property type="protein sequence ID" value="EDV19939.1"/>
    <property type="molecule type" value="Genomic_DNA"/>
</dbReference>
<sequence length="247" mass="27691">MTIMFYSIGNISYPFTYLNGNFVSCIGQEDDNKDSMISGKKSGIGDSRQSSRTRENVIRCYTPSSFPSSCASTSSDEFSTNSESNYSIISETELPEFSDPEVTIDVINKDAEEEDEIEEEEAAYCCGIDEDEENDDDLCNEYILEAKEDECEPEICKAFSSKAIDDSEEGEMLALPKKKEFYAAAGTEKVLDDQFGNFYDPSTSSKHLSTRTSEKLERAIVGSSENFSMEEQTYTAEIKDERTQSKQ</sequence>
<evidence type="ECO:0000256" key="1">
    <source>
        <dbReference type="SAM" id="MobiDB-lite"/>
    </source>
</evidence>
<reference evidence="2 3" key="1">
    <citation type="journal article" date="2008" name="Nature">
        <title>The Trichoplax genome and the nature of placozoans.</title>
        <authorList>
            <person name="Srivastava M."/>
            <person name="Begovic E."/>
            <person name="Chapman J."/>
            <person name="Putnam N.H."/>
            <person name="Hellsten U."/>
            <person name="Kawashima T."/>
            <person name="Kuo A."/>
            <person name="Mitros T."/>
            <person name="Salamov A."/>
            <person name="Carpenter M.L."/>
            <person name="Signorovitch A.Y."/>
            <person name="Moreno M.A."/>
            <person name="Kamm K."/>
            <person name="Grimwood J."/>
            <person name="Schmutz J."/>
            <person name="Shapiro H."/>
            <person name="Grigoriev I.V."/>
            <person name="Buss L.W."/>
            <person name="Schierwater B."/>
            <person name="Dellaporta S.L."/>
            <person name="Rokhsar D.S."/>
        </authorList>
    </citation>
    <scope>NUCLEOTIDE SEQUENCE [LARGE SCALE GENOMIC DNA]</scope>
    <source>
        <strain evidence="2 3">Grell-BS-1999</strain>
    </source>
</reference>
<dbReference type="RefSeq" id="XP_002117529.1">
    <property type="nucleotide sequence ID" value="XM_002117493.1"/>
</dbReference>
<gene>
    <name evidence="2" type="ORF">TRIADDRAFT_61587</name>
</gene>
<evidence type="ECO:0000313" key="2">
    <source>
        <dbReference type="EMBL" id="EDV19939.1"/>
    </source>
</evidence>
<accession>B3SBE6</accession>
<feature type="region of interest" description="Disordered" evidence="1">
    <location>
        <begin position="34"/>
        <end position="54"/>
    </location>
</feature>
<protein>
    <submittedName>
        <fullName evidence="2">Uncharacterized protein</fullName>
    </submittedName>
</protein>
<organism evidence="2 3">
    <name type="scientific">Trichoplax adhaerens</name>
    <name type="common">Trichoplax reptans</name>
    <dbReference type="NCBI Taxonomy" id="10228"/>
    <lineage>
        <taxon>Eukaryota</taxon>
        <taxon>Metazoa</taxon>
        <taxon>Placozoa</taxon>
        <taxon>Uniplacotomia</taxon>
        <taxon>Trichoplacea</taxon>
        <taxon>Trichoplacidae</taxon>
        <taxon>Trichoplax</taxon>
    </lineage>
</organism>
<dbReference type="AlphaFoldDB" id="B3SBE6"/>
<dbReference type="KEGG" id="tad:TRIADDRAFT_61587"/>